<dbReference type="GO" id="GO:0006799">
    <property type="term" value="P:polyphosphate biosynthetic process"/>
    <property type="evidence" value="ECO:0007669"/>
    <property type="project" value="UniProtKB-ARBA"/>
</dbReference>
<proteinExistence type="predicted"/>
<reference evidence="2" key="1">
    <citation type="submission" date="2018-05" db="EMBL/GenBank/DDBJ databases">
        <authorList>
            <person name="Lanie J.A."/>
            <person name="Ng W.-L."/>
            <person name="Kazmierczak K.M."/>
            <person name="Andrzejewski T.M."/>
            <person name="Davidsen T.M."/>
            <person name="Wayne K.J."/>
            <person name="Tettelin H."/>
            <person name="Glass J.I."/>
            <person name="Rusch D."/>
            <person name="Podicherti R."/>
            <person name="Tsui H.-C.T."/>
            <person name="Winkler M.E."/>
        </authorList>
    </citation>
    <scope>NUCLEOTIDE SEQUENCE</scope>
</reference>
<dbReference type="EMBL" id="UINC01190681">
    <property type="protein sequence ID" value="SVE04953.1"/>
    <property type="molecule type" value="Genomic_DNA"/>
</dbReference>
<accession>A0A383ABG3</accession>
<dbReference type="CDD" id="cd07750">
    <property type="entry name" value="PolyPPase_VTC_like"/>
    <property type="match status" value="1"/>
</dbReference>
<gene>
    <name evidence="2" type="ORF">METZ01_LOCUS457807</name>
</gene>
<evidence type="ECO:0000259" key="1">
    <source>
        <dbReference type="Pfam" id="PF09359"/>
    </source>
</evidence>
<feature type="non-terminal residue" evidence="2">
    <location>
        <position position="228"/>
    </location>
</feature>
<dbReference type="AlphaFoldDB" id="A0A383ABG3"/>
<protein>
    <recommendedName>
        <fullName evidence="1">VTC domain-containing protein</fullName>
    </recommendedName>
</protein>
<dbReference type="InterPro" id="IPR018966">
    <property type="entry name" value="VTC_domain"/>
</dbReference>
<feature type="domain" description="VTC" evidence="1">
    <location>
        <begin position="8"/>
        <end position="225"/>
    </location>
</feature>
<name>A0A383ABG3_9ZZZZ</name>
<dbReference type="Gene3D" id="3.20.100.30">
    <property type="entry name" value="VTC, catalytic tunnel domain"/>
    <property type="match status" value="1"/>
</dbReference>
<sequence>MQTAQLSRHELKYFINFRDYFSLSNKLKVLMKKDKNSNENGDYHIRSLYFDDYNDSALFEKQSGILRRKKYRIRIYNLSDDVIKLEKKSKVGQFINKESIQISRDQAEKIVNYDFSFLKGIKNKLATEFYLDLNTRLFRPKVIVDYIREAYTLDMNRIRITFDKFLKTGMGKTDLFNKQLPLLSAIDEPFYIIEIKFSNMLPDYLKSVLQVESSQRLAISKYVYSRKF</sequence>
<dbReference type="InterPro" id="IPR042267">
    <property type="entry name" value="VTC_sf"/>
</dbReference>
<organism evidence="2">
    <name type="scientific">marine metagenome</name>
    <dbReference type="NCBI Taxonomy" id="408172"/>
    <lineage>
        <taxon>unclassified sequences</taxon>
        <taxon>metagenomes</taxon>
        <taxon>ecological metagenomes</taxon>
    </lineage>
</organism>
<dbReference type="Pfam" id="PF09359">
    <property type="entry name" value="VTC"/>
    <property type="match status" value="1"/>
</dbReference>
<evidence type="ECO:0000313" key="2">
    <source>
        <dbReference type="EMBL" id="SVE04953.1"/>
    </source>
</evidence>